<organism evidence="1 2">
    <name type="scientific">Schizophyllum amplum</name>
    <dbReference type="NCBI Taxonomy" id="97359"/>
    <lineage>
        <taxon>Eukaryota</taxon>
        <taxon>Fungi</taxon>
        <taxon>Dikarya</taxon>
        <taxon>Basidiomycota</taxon>
        <taxon>Agaricomycotina</taxon>
        <taxon>Agaricomycetes</taxon>
        <taxon>Agaricomycetidae</taxon>
        <taxon>Agaricales</taxon>
        <taxon>Schizophyllaceae</taxon>
        <taxon>Schizophyllum</taxon>
    </lineage>
</organism>
<protein>
    <recommendedName>
        <fullName evidence="3">F-box domain-containing protein</fullName>
    </recommendedName>
</protein>
<comment type="caution">
    <text evidence="1">The sequence shown here is derived from an EMBL/GenBank/DDBJ whole genome shotgun (WGS) entry which is preliminary data.</text>
</comment>
<keyword evidence="2" id="KW-1185">Reference proteome</keyword>
<dbReference type="EMBL" id="VDMD01000021">
    <property type="protein sequence ID" value="TRM60531.1"/>
    <property type="molecule type" value="Genomic_DNA"/>
</dbReference>
<evidence type="ECO:0000313" key="1">
    <source>
        <dbReference type="EMBL" id="TRM60531.1"/>
    </source>
</evidence>
<dbReference type="Gene3D" id="3.80.10.10">
    <property type="entry name" value="Ribonuclease Inhibitor"/>
    <property type="match status" value="1"/>
</dbReference>
<name>A0A550C6V4_9AGAR</name>
<sequence>MASFGAAPDDVLAEIICSATSQWPEAPALLAAVSRSFYRVAHTTPSAWNRLALSMKVGNDARSLNKTALWMDRSRSCAVEVEVSLEQEAEGGVHVHEAVTSLLRAHSDRIPSMKVRCPSQAAAATYFSTLFPDLCSAPPGLRHLIVEVAPETGSKTRTSFQLSLPASLRSLHLHSSAIPSFPASLDSLRELSIIRPLTATPLTLAEFACVVEAAASLTSLNIQSRVAGAFPCDPVVFPALRSLTLRANHIPRLLDFFAAPVLDILHLNDLDSKRPRASAESCDAIWRFVIRSAGRETPRTLGLTGIATGEDDRFAQCRGWVTCLRRLYSLEEVRLAHTPADRMLTLLSSRYRVAEEESTEQDGEFLCPRLRKVCTSAVPCEVAARHMREARPEVEVVRLAEEREGLSREAPDIESLSRVPSLSDLTQILLHQRTHIPGISGFGFGSAFDIARRKRAKSEEELK</sequence>
<dbReference type="Proteomes" id="UP000320762">
    <property type="component" value="Unassembled WGS sequence"/>
</dbReference>
<proteinExistence type="predicted"/>
<dbReference type="InterPro" id="IPR032675">
    <property type="entry name" value="LRR_dom_sf"/>
</dbReference>
<dbReference type="AlphaFoldDB" id="A0A550C6V4"/>
<accession>A0A550C6V4</accession>
<dbReference type="OrthoDB" id="3006100at2759"/>
<evidence type="ECO:0000313" key="2">
    <source>
        <dbReference type="Proteomes" id="UP000320762"/>
    </source>
</evidence>
<gene>
    <name evidence="1" type="ORF">BD626DRAFT_125389</name>
</gene>
<evidence type="ECO:0008006" key="3">
    <source>
        <dbReference type="Google" id="ProtNLM"/>
    </source>
</evidence>
<dbReference type="SUPFAM" id="SSF52058">
    <property type="entry name" value="L domain-like"/>
    <property type="match status" value="1"/>
</dbReference>
<reference evidence="1 2" key="1">
    <citation type="journal article" date="2019" name="New Phytol.">
        <title>Comparative genomics reveals unique wood-decay strategies and fruiting body development in the Schizophyllaceae.</title>
        <authorList>
            <person name="Almasi E."/>
            <person name="Sahu N."/>
            <person name="Krizsan K."/>
            <person name="Balint B."/>
            <person name="Kovacs G.M."/>
            <person name="Kiss B."/>
            <person name="Cseklye J."/>
            <person name="Drula E."/>
            <person name="Henrissat B."/>
            <person name="Nagy I."/>
            <person name="Chovatia M."/>
            <person name="Adam C."/>
            <person name="LaButti K."/>
            <person name="Lipzen A."/>
            <person name="Riley R."/>
            <person name="Grigoriev I.V."/>
            <person name="Nagy L.G."/>
        </authorList>
    </citation>
    <scope>NUCLEOTIDE SEQUENCE [LARGE SCALE GENOMIC DNA]</scope>
    <source>
        <strain evidence="1 2">NL-1724</strain>
    </source>
</reference>